<sequence>MTQPFKLILFLGLGCLTQLNIAHANVCEDIHFQQSILQQAKLNPDLNQIADCKALPHRPDQIVMVYQQVVKSYDDENGIRDYRLYLLLADRNAKQLISSYKDPDIYPSDAMVLSEVSLDTAAYQLNPQLRAIGLRIDYRGASANSPLDYTLMNLYDLERQRRVLAQLKIETLEGENARSCNAAFKQRNSTLSILPTQHNGMRDIQVNSLETHDKSDQKLTDCVSQVISKTKRTDRLKYNGQYYVIPKNLRMLEE</sequence>
<comment type="caution">
    <text evidence="2">The sequence shown here is derived from an EMBL/GenBank/DDBJ whole genome shotgun (WGS) entry which is preliminary data.</text>
</comment>
<dbReference type="Proteomes" id="UP000294963">
    <property type="component" value="Unassembled WGS sequence"/>
</dbReference>
<keyword evidence="1" id="KW-0732">Signal</keyword>
<gene>
    <name evidence="2" type="ORF">EC844_12260</name>
</gene>
<dbReference type="EMBL" id="SLVJ01000022">
    <property type="protein sequence ID" value="TCM63241.1"/>
    <property type="molecule type" value="Genomic_DNA"/>
</dbReference>
<accession>A0A4R1XJQ7</accession>
<reference evidence="2 3" key="1">
    <citation type="submission" date="2019-03" db="EMBL/GenBank/DDBJ databases">
        <title>Genomic analyses of the natural microbiome of Caenorhabditis elegans.</title>
        <authorList>
            <person name="Samuel B."/>
        </authorList>
    </citation>
    <scope>NUCLEOTIDE SEQUENCE [LARGE SCALE GENOMIC DNA]</scope>
    <source>
        <strain evidence="2 3">JUb89</strain>
    </source>
</reference>
<dbReference type="OrthoDB" id="7202514at2"/>
<feature type="signal peptide" evidence="1">
    <location>
        <begin position="1"/>
        <end position="24"/>
    </location>
</feature>
<proteinExistence type="predicted"/>
<evidence type="ECO:0000256" key="1">
    <source>
        <dbReference type="SAM" id="SignalP"/>
    </source>
</evidence>
<keyword evidence="3" id="KW-1185">Reference proteome</keyword>
<evidence type="ECO:0000313" key="2">
    <source>
        <dbReference type="EMBL" id="TCM63241.1"/>
    </source>
</evidence>
<organism evidence="2 3">
    <name type="scientific">Acinetobacter calcoaceticus</name>
    <dbReference type="NCBI Taxonomy" id="471"/>
    <lineage>
        <taxon>Bacteria</taxon>
        <taxon>Pseudomonadati</taxon>
        <taxon>Pseudomonadota</taxon>
        <taxon>Gammaproteobacteria</taxon>
        <taxon>Moraxellales</taxon>
        <taxon>Moraxellaceae</taxon>
        <taxon>Acinetobacter</taxon>
        <taxon>Acinetobacter calcoaceticus/baumannii complex</taxon>
    </lineage>
</organism>
<protein>
    <submittedName>
        <fullName evidence="2">Uncharacterized protein</fullName>
    </submittedName>
</protein>
<evidence type="ECO:0000313" key="3">
    <source>
        <dbReference type="Proteomes" id="UP000294963"/>
    </source>
</evidence>
<name>A0A4R1XJQ7_ACICA</name>
<feature type="chain" id="PRO_5020216957" evidence="1">
    <location>
        <begin position="25"/>
        <end position="254"/>
    </location>
</feature>
<dbReference type="AlphaFoldDB" id="A0A4R1XJQ7"/>